<dbReference type="PANTHER" id="PTHR47338">
    <property type="entry name" value="ZN(II)2CYS6 TRANSCRIPTION FACTOR (EUROFUNG)-RELATED"/>
    <property type="match status" value="1"/>
</dbReference>
<keyword evidence="2" id="KW-0479">Metal-binding</keyword>
<keyword evidence="3" id="KW-0805">Transcription regulation</keyword>
<evidence type="ECO:0000256" key="5">
    <source>
        <dbReference type="ARBA" id="ARBA00023242"/>
    </source>
</evidence>
<dbReference type="InterPro" id="IPR036864">
    <property type="entry name" value="Zn2-C6_fun-type_DNA-bd_sf"/>
</dbReference>
<proteinExistence type="predicted"/>
<dbReference type="PANTHER" id="PTHR47338:SF23">
    <property type="entry name" value="ZN(II)2CYS6 TRANSCRIPTION FACTOR (EUROFUNG)"/>
    <property type="match status" value="1"/>
</dbReference>
<dbReference type="Gene3D" id="4.10.240.10">
    <property type="entry name" value="Zn(2)-C6 fungal-type DNA-binding domain"/>
    <property type="match status" value="1"/>
</dbReference>
<dbReference type="CDD" id="cd00067">
    <property type="entry name" value="GAL4"/>
    <property type="match status" value="1"/>
</dbReference>
<dbReference type="Proteomes" id="UP000240883">
    <property type="component" value="Unassembled WGS sequence"/>
</dbReference>
<evidence type="ECO:0000313" key="9">
    <source>
        <dbReference type="Proteomes" id="UP000240883"/>
    </source>
</evidence>
<dbReference type="Pfam" id="PF04082">
    <property type="entry name" value="Fungal_trans"/>
    <property type="match status" value="1"/>
</dbReference>
<feature type="region of interest" description="Disordered" evidence="6">
    <location>
        <begin position="78"/>
        <end position="100"/>
    </location>
</feature>
<dbReference type="GO" id="GO:0005634">
    <property type="term" value="C:nucleus"/>
    <property type="evidence" value="ECO:0007669"/>
    <property type="project" value="UniProtKB-SubCell"/>
</dbReference>
<dbReference type="GO" id="GO:0003677">
    <property type="term" value="F:DNA binding"/>
    <property type="evidence" value="ECO:0007669"/>
    <property type="project" value="InterPro"/>
</dbReference>
<dbReference type="GO" id="GO:0000981">
    <property type="term" value="F:DNA-binding transcription factor activity, RNA polymerase II-specific"/>
    <property type="evidence" value="ECO:0007669"/>
    <property type="project" value="InterPro"/>
</dbReference>
<dbReference type="InterPro" id="IPR001138">
    <property type="entry name" value="Zn2Cys6_DnaBD"/>
</dbReference>
<evidence type="ECO:0000313" key="8">
    <source>
        <dbReference type="EMBL" id="PSN67075.1"/>
    </source>
</evidence>
<dbReference type="OrthoDB" id="10261408at2759"/>
<evidence type="ECO:0000259" key="7">
    <source>
        <dbReference type="PROSITE" id="PS50048"/>
    </source>
</evidence>
<name>A0A2T2NNR8_CORCC</name>
<sequence length="792" mass="89111">MDRDNSSKETAADLGISCESCRKRKLKCSREQPSCSHCQRFAVECIYENEKKKPGFKVGVIETLTRRLNELEKRVAEHEIGRNEGAHSTEQNGGRGASLGVEDNVRAEQLRTDGLISALEKMTKEVKHLSGSISMSLAPNLRHTETDGTNFDAPATKRRKLDNEACTNFNNRGDEIAYIDAYFSFIHPWLSILHEPSIRKEYRDRGGEVRLKIIISAMKVAALRFVHGTHDQSRRDGSDFDTHDEITISKRYIHEKAMDEITLENVQALLILTYTELTDDNIQKACSLLSIVTRHIEYLQLNREQLLDSRSFSHTQGHFQAPSSSSSDPRSSANTNAIFAPPIPSVSVDWIQEEEKRRLVWNTFILDRLIASITGQAFSLDGSMVDRKLPVCASFWFTNQEIVTPRLQVKSGDMMGLEHRIVYVPPMFDARIQHNRVEEGNVVEERDPGTGSLALYVEAVECMGLVVESFLKKQRALETLEGASKWLRRFKDLDTFLMSWKITLPRQWADSGLSRTVLPGVMDAAMTVANTTYNTSLVLLHSEIAFPDPRLSCIQIELPSAFSAQVVVAACTEVCSLVSKLFAQRNGDFVVTPMLGVCVFVCGRALLQHWHAYTTPLAPEFWLLVQSLDKMAQRWKGKNSSSNNICSASLFSRFAGRLRTIHARCELDPLYRISRDDTLHSQAISTTHSPVRSWVTRDALVAVLEQSRSETYPTAAVLSTTQVQSSQLPNQIQPLAEIWQADSTTMNIGNDGLTEITQELMEEDFRSLDRILGSEYLTLSGSFDLPLEWNLG</sequence>
<dbReference type="SMART" id="SM00066">
    <property type="entry name" value="GAL4"/>
    <property type="match status" value="1"/>
</dbReference>
<dbReference type="PROSITE" id="PS50048">
    <property type="entry name" value="ZN2_CY6_FUNGAL_2"/>
    <property type="match status" value="1"/>
</dbReference>
<dbReference type="AlphaFoldDB" id="A0A2T2NNR8"/>
<dbReference type="SUPFAM" id="SSF57701">
    <property type="entry name" value="Zn2/Cys6 DNA-binding domain"/>
    <property type="match status" value="1"/>
</dbReference>
<evidence type="ECO:0000256" key="1">
    <source>
        <dbReference type="ARBA" id="ARBA00004123"/>
    </source>
</evidence>
<evidence type="ECO:0000256" key="6">
    <source>
        <dbReference type="SAM" id="MobiDB-lite"/>
    </source>
</evidence>
<dbReference type="CDD" id="cd12148">
    <property type="entry name" value="fungal_TF_MHR"/>
    <property type="match status" value="1"/>
</dbReference>
<dbReference type="Pfam" id="PF00172">
    <property type="entry name" value="Zn_clus"/>
    <property type="match status" value="1"/>
</dbReference>
<gene>
    <name evidence="8" type="ORF">BS50DRAFT_676713</name>
</gene>
<feature type="domain" description="Zn(2)-C6 fungal-type" evidence="7">
    <location>
        <begin position="17"/>
        <end position="47"/>
    </location>
</feature>
<organism evidence="8 9">
    <name type="scientific">Corynespora cassiicola Philippines</name>
    <dbReference type="NCBI Taxonomy" id="1448308"/>
    <lineage>
        <taxon>Eukaryota</taxon>
        <taxon>Fungi</taxon>
        <taxon>Dikarya</taxon>
        <taxon>Ascomycota</taxon>
        <taxon>Pezizomycotina</taxon>
        <taxon>Dothideomycetes</taxon>
        <taxon>Pleosporomycetidae</taxon>
        <taxon>Pleosporales</taxon>
        <taxon>Corynesporascaceae</taxon>
        <taxon>Corynespora</taxon>
    </lineage>
</organism>
<evidence type="ECO:0000256" key="4">
    <source>
        <dbReference type="ARBA" id="ARBA00023163"/>
    </source>
</evidence>
<dbReference type="GO" id="GO:0006351">
    <property type="term" value="P:DNA-templated transcription"/>
    <property type="evidence" value="ECO:0007669"/>
    <property type="project" value="InterPro"/>
</dbReference>
<dbReference type="InterPro" id="IPR007219">
    <property type="entry name" value="XnlR_reg_dom"/>
</dbReference>
<dbReference type="GO" id="GO:0008270">
    <property type="term" value="F:zinc ion binding"/>
    <property type="evidence" value="ECO:0007669"/>
    <property type="project" value="InterPro"/>
</dbReference>
<keyword evidence="5" id="KW-0539">Nucleus</keyword>
<feature type="region of interest" description="Disordered" evidence="6">
    <location>
        <begin position="315"/>
        <end position="334"/>
    </location>
</feature>
<keyword evidence="4" id="KW-0804">Transcription</keyword>
<evidence type="ECO:0000256" key="2">
    <source>
        <dbReference type="ARBA" id="ARBA00022723"/>
    </source>
</evidence>
<dbReference type="PROSITE" id="PS00463">
    <property type="entry name" value="ZN2_CY6_FUNGAL_1"/>
    <property type="match status" value="1"/>
</dbReference>
<protein>
    <recommendedName>
        <fullName evidence="7">Zn(2)-C6 fungal-type domain-containing protein</fullName>
    </recommendedName>
</protein>
<reference evidence="8 9" key="1">
    <citation type="journal article" date="2018" name="Front. Microbiol.">
        <title>Genome-Wide Analysis of Corynespora cassiicola Leaf Fall Disease Putative Effectors.</title>
        <authorList>
            <person name="Lopez D."/>
            <person name="Ribeiro S."/>
            <person name="Label P."/>
            <person name="Fumanal B."/>
            <person name="Venisse J.S."/>
            <person name="Kohler A."/>
            <person name="de Oliveira R.R."/>
            <person name="Labutti K."/>
            <person name="Lipzen A."/>
            <person name="Lail K."/>
            <person name="Bauer D."/>
            <person name="Ohm R.A."/>
            <person name="Barry K.W."/>
            <person name="Spatafora J."/>
            <person name="Grigoriev I.V."/>
            <person name="Martin F.M."/>
            <person name="Pujade-Renaud V."/>
        </authorList>
    </citation>
    <scope>NUCLEOTIDE SEQUENCE [LARGE SCALE GENOMIC DNA]</scope>
    <source>
        <strain evidence="8 9">Philippines</strain>
    </source>
</reference>
<keyword evidence="9" id="KW-1185">Reference proteome</keyword>
<accession>A0A2T2NNR8</accession>
<evidence type="ECO:0000256" key="3">
    <source>
        <dbReference type="ARBA" id="ARBA00023015"/>
    </source>
</evidence>
<comment type="subcellular location">
    <subcellularLocation>
        <location evidence="1">Nucleus</location>
    </subcellularLocation>
</comment>
<dbReference type="InterPro" id="IPR050815">
    <property type="entry name" value="TF_fung"/>
</dbReference>
<feature type="compositionally biased region" description="Low complexity" evidence="6">
    <location>
        <begin position="322"/>
        <end position="332"/>
    </location>
</feature>
<dbReference type="EMBL" id="KZ678135">
    <property type="protein sequence ID" value="PSN67075.1"/>
    <property type="molecule type" value="Genomic_DNA"/>
</dbReference>
<feature type="compositionally biased region" description="Basic and acidic residues" evidence="6">
    <location>
        <begin position="78"/>
        <end position="87"/>
    </location>
</feature>
<dbReference type="STRING" id="1448308.A0A2T2NNR8"/>